<gene>
    <name evidence="3" type="ORF">UFOVP1296_66</name>
    <name evidence="1" type="ORF">UFOVP471_28</name>
    <name evidence="2" type="ORF">UFOVP890_66</name>
</gene>
<proteinExistence type="predicted"/>
<protein>
    <submittedName>
        <fullName evidence="2">Uncharacterized protein</fullName>
    </submittedName>
</protein>
<organism evidence="2">
    <name type="scientific">uncultured Caudovirales phage</name>
    <dbReference type="NCBI Taxonomy" id="2100421"/>
    <lineage>
        <taxon>Viruses</taxon>
        <taxon>Duplodnaviria</taxon>
        <taxon>Heunggongvirae</taxon>
        <taxon>Uroviricota</taxon>
        <taxon>Caudoviricetes</taxon>
        <taxon>Peduoviridae</taxon>
        <taxon>Maltschvirus</taxon>
        <taxon>Maltschvirus maltsch</taxon>
    </lineage>
</organism>
<evidence type="ECO:0000313" key="1">
    <source>
        <dbReference type="EMBL" id="CAB4144254.1"/>
    </source>
</evidence>
<dbReference type="EMBL" id="LR797240">
    <property type="protein sequence ID" value="CAB4196228.1"/>
    <property type="molecule type" value="Genomic_DNA"/>
</dbReference>
<dbReference type="EMBL" id="LR796845">
    <property type="protein sequence ID" value="CAB4169611.1"/>
    <property type="molecule type" value="Genomic_DNA"/>
</dbReference>
<name>A0A6J5PJN5_9CAUD</name>
<dbReference type="EMBL" id="LR796438">
    <property type="protein sequence ID" value="CAB4144254.1"/>
    <property type="molecule type" value="Genomic_DNA"/>
</dbReference>
<accession>A0A6J5PJN5</accession>
<reference evidence="2" key="1">
    <citation type="submission" date="2020-05" db="EMBL/GenBank/DDBJ databases">
        <authorList>
            <person name="Chiriac C."/>
            <person name="Salcher M."/>
            <person name="Ghai R."/>
            <person name="Kavagutti S V."/>
        </authorList>
    </citation>
    <scope>NUCLEOTIDE SEQUENCE</scope>
</reference>
<sequence length="88" mass="10336">MDDSITNKIVKHGNYATYSNHGCRCDECREAHNQWHRNYRSSETGKKRALIANRRSRRIQQEATAYLKQNSPDVYSQIVSKVTIEFME</sequence>
<evidence type="ECO:0000313" key="3">
    <source>
        <dbReference type="EMBL" id="CAB4196228.1"/>
    </source>
</evidence>
<evidence type="ECO:0000313" key="2">
    <source>
        <dbReference type="EMBL" id="CAB4169611.1"/>
    </source>
</evidence>